<protein>
    <submittedName>
        <fullName evidence="2">Uncharacterized protein</fullName>
    </submittedName>
</protein>
<sequence>MTSRSENGARPLPFLSRLIQRVGTSRLASYFLWLLVILCLVLGLADFAYHKHVEFPVEEFPAFYGLFALIGVFVLVVASKGLQVLLRRPENYYASKSVDAEPHPDFDLKRKTFDA</sequence>
<keyword evidence="1" id="KW-0472">Membrane</keyword>
<name>A7HXD9_PARL1</name>
<dbReference type="EMBL" id="CP000774">
    <property type="protein sequence ID" value="ABS64572.1"/>
    <property type="molecule type" value="Genomic_DNA"/>
</dbReference>
<dbReference type="STRING" id="402881.Plav_2965"/>
<gene>
    <name evidence="2" type="ordered locus">Plav_2965</name>
</gene>
<evidence type="ECO:0000256" key="1">
    <source>
        <dbReference type="SAM" id="Phobius"/>
    </source>
</evidence>
<dbReference type="RefSeq" id="WP_012111890.1">
    <property type="nucleotide sequence ID" value="NC_009719.1"/>
</dbReference>
<proteinExistence type="predicted"/>
<evidence type="ECO:0000313" key="3">
    <source>
        <dbReference type="Proteomes" id="UP000006377"/>
    </source>
</evidence>
<dbReference type="Proteomes" id="UP000006377">
    <property type="component" value="Chromosome"/>
</dbReference>
<keyword evidence="1" id="KW-0812">Transmembrane</keyword>
<evidence type="ECO:0000313" key="2">
    <source>
        <dbReference type="EMBL" id="ABS64572.1"/>
    </source>
</evidence>
<reference evidence="2 3" key="1">
    <citation type="journal article" date="2011" name="Stand. Genomic Sci.">
        <title>Complete genome sequence of Parvibaculum lavamentivorans type strain (DS-1(T)).</title>
        <authorList>
            <person name="Schleheck D."/>
            <person name="Weiss M."/>
            <person name="Pitluck S."/>
            <person name="Bruce D."/>
            <person name="Land M.L."/>
            <person name="Han S."/>
            <person name="Saunders E."/>
            <person name="Tapia R."/>
            <person name="Detter C."/>
            <person name="Brettin T."/>
            <person name="Han J."/>
            <person name="Woyke T."/>
            <person name="Goodwin L."/>
            <person name="Pennacchio L."/>
            <person name="Nolan M."/>
            <person name="Cook A.M."/>
            <person name="Kjelleberg S."/>
            <person name="Thomas T."/>
        </authorList>
    </citation>
    <scope>NUCLEOTIDE SEQUENCE [LARGE SCALE GENOMIC DNA]</scope>
    <source>
        <strain evidence="3">DS-1 / DSM 13023 / NCIMB 13966</strain>
    </source>
</reference>
<feature type="transmembrane region" description="Helical" evidence="1">
    <location>
        <begin position="27"/>
        <end position="49"/>
    </location>
</feature>
<dbReference type="KEGG" id="pla:Plav_2965"/>
<keyword evidence="1" id="KW-1133">Transmembrane helix</keyword>
<accession>A7HXD9</accession>
<dbReference type="HOGENOM" id="CLU_2106628_0_0_5"/>
<keyword evidence="3" id="KW-1185">Reference proteome</keyword>
<dbReference type="AlphaFoldDB" id="A7HXD9"/>
<feature type="transmembrane region" description="Helical" evidence="1">
    <location>
        <begin position="61"/>
        <end position="78"/>
    </location>
</feature>
<dbReference type="OrthoDB" id="282116at2"/>
<organism evidence="2 3">
    <name type="scientific">Parvibaculum lavamentivorans (strain DS-1 / DSM 13023 / NCIMB 13966)</name>
    <dbReference type="NCBI Taxonomy" id="402881"/>
    <lineage>
        <taxon>Bacteria</taxon>
        <taxon>Pseudomonadati</taxon>
        <taxon>Pseudomonadota</taxon>
        <taxon>Alphaproteobacteria</taxon>
        <taxon>Hyphomicrobiales</taxon>
        <taxon>Parvibaculaceae</taxon>
        <taxon>Parvibaculum</taxon>
    </lineage>
</organism>